<proteinExistence type="predicted"/>
<evidence type="ECO:0000256" key="1">
    <source>
        <dbReference type="SAM" id="MobiDB-lite"/>
    </source>
</evidence>
<accession>A0A1D1YCL9</accession>
<feature type="region of interest" description="Disordered" evidence="1">
    <location>
        <begin position="1"/>
        <end position="231"/>
    </location>
</feature>
<dbReference type="AlphaFoldDB" id="A0A1D1YCL9"/>
<organism evidence="2">
    <name type="scientific">Anthurium amnicola</name>
    <dbReference type="NCBI Taxonomy" id="1678845"/>
    <lineage>
        <taxon>Eukaryota</taxon>
        <taxon>Viridiplantae</taxon>
        <taxon>Streptophyta</taxon>
        <taxon>Embryophyta</taxon>
        <taxon>Tracheophyta</taxon>
        <taxon>Spermatophyta</taxon>
        <taxon>Magnoliopsida</taxon>
        <taxon>Liliopsida</taxon>
        <taxon>Araceae</taxon>
        <taxon>Pothoideae</taxon>
        <taxon>Potheae</taxon>
        <taxon>Anthurium</taxon>
    </lineage>
</organism>
<feature type="compositionally biased region" description="Basic and acidic residues" evidence="1">
    <location>
        <begin position="26"/>
        <end position="55"/>
    </location>
</feature>
<evidence type="ECO:0000313" key="2">
    <source>
        <dbReference type="EMBL" id="JAT52377.1"/>
    </source>
</evidence>
<feature type="region of interest" description="Disordered" evidence="1">
    <location>
        <begin position="252"/>
        <end position="290"/>
    </location>
</feature>
<reference evidence="2" key="1">
    <citation type="submission" date="2015-07" db="EMBL/GenBank/DDBJ databases">
        <title>Transcriptome Assembly of Anthurium amnicola.</title>
        <authorList>
            <person name="Suzuki J."/>
        </authorList>
    </citation>
    <scope>NUCLEOTIDE SEQUENCE</scope>
</reference>
<sequence>MEEGDPKRRPHPPLPENYVSLAQLQEQRRLKLDRQRREQEEEAAEAERERLRKLEEEEEAEETRRRTQIGTLQPAHRVGGGRGRNSWGRKRGEVGASSAVGGEGEKEGGRGGGNGRGRTRGPPRSGRSRPAIASESPNPEAATAACGVADPLDRKRTGRRKVVKPDAGPVEEEVRRKGQSEGGGLALEPKAMDGPRNAGPALPCRGREGAKEKRDRRGKVSSPTEPNATTVEKVAWKLQDLTITAMRAKTMGGDSVERLHRRPTAGRRGGYPSFRDSGALGPRRRLRPAAGESMVWVNKAGSS</sequence>
<gene>
    <name evidence="2" type="ORF">g.30785</name>
</gene>
<feature type="compositionally biased region" description="Low complexity" evidence="1">
    <location>
        <begin position="120"/>
        <end position="129"/>
    </location>
</feature>
<feature type="compositionally biased region" description="Polar residues" evidence="1">
    <location>
        <begin position="221"/>
        <end position="230"/>
    </location>
</feature>
<feature type="compositionally biased region" description="Basic and acidic residues" evidence="1">
    <location>
        <begin position="205"/>
        <end position="215"/>
    </location>
</feature>
<protein>
    <submittedName>
        <fullName evidence="2">Uncharacterized protein</fullName>
    </submittedName>
</protein>
<name>A0A1D1YCL9_9ARAE</name>
<dbReference type="EMBL" id="GDJX01015559">
    <property type="protein sequence ID" value="JAT52377.1"/>
    <property type="molecule type" value="Transcribed_RNA"/>
</dbReference>